<sequence length="292" mass="31164">MTVNIDLPVVGRTAPGASREEVIAHIAEGARLIRRKDLSNVVNAGMGHIGGELSIIDVLATLYLHEANITADNLDDPDRDRVILSKGHAANALYTTFAAAGLLDAAELDTFVQPGSRLNGHPARTKVRGVEASTGPLGHGLPIAVGDALAARIDGSPRRVFVLTGDGELQEGSNWEALMLAAQFRLDNLCAVADRNHLQQGATTEDTNDLAPLDDKARAFGWEVAHVDAHDHGALLDAFARVPAASGRPTFIIAHSHKGHPISFMSDSVPWHHRLPTEEEATRALSELEALK</sequence>
<proteinExistence type="predicted"/>
<reference evidence="2" key="1">
    <citation type="submission" date="2022-10" db="EMBL/GenBank/DDBJ databases">
        <title>Genome sequence of Actinomyces israelii ATCC 10048.</title>
        <authorList>
            <person name="Watt R.M."/>
            <person name="Tong W.M."/>
        </authorList>
    </citation>
    <scope>NUCLEOTIDE SEQUENCE</scope>
    <source>
        <strain evidence="2">ATCC 10048</strain>
    </source>
</reference>
<organism evidence="2 3">
    <name type="scientific">Actinomyces israelii</name>
    <dbReference type="NCBI Taxonomy" id="1659"/>
    <lineage>
        <taxon>Bacteria</taxon>
        <taxon>Bacillati</taxon>
        <taxon>Actinomycetota</taxon>
        <taxon>Actinomycetes</taxon>
        <taxon>Actinomycetales</taxon>
        <taxon>Actinomycetaceae</taxon>
        <taxon>Actinomyces</taxon>
    </lineage>
</organism>
<dbReference type="PANTHER" id="PTHR47514">
    <property type="entry name" value="TRANSKETOLASE N-TERMINAL SECTION-RELATED"/>
    <property type="match status" value="1"/>
</dbReference>
<dbReference type="InterPro" id="IPR029061">
    <property type="entry name" value="THDP-binding"/>
</dbReference>
<evidence type="ECO:0000259" key="1">
    <source>
        <dbReference type="Pfam" id="PF00456"/>
    </source>
</evidence>
<feature type="domain" description="Transketolase N-terminal" evidence="1">
    <location>
        <begin position="33"/>
        <end position="261"/>
    </location>
</feature>
<accession>A0ABT4I677</accession>
<name>A0ABT4I677_9ACTO</name>
<dbReference type="SUPFAM" id="SSF52518">
    <property type="entry name" value="Thiamin diphosphate-binding fold (THDP-binding)"/>
    <property type="match status" value="1"/>
</dbReference>
<dbReference type="CDD" id="cd02012">
    <property type="entry name" value="TPP_TK"/>
    <property type="match status" value="1"/>
</dbReference>
<comment type="caution">
    <text evidence="2">The sequence shown here is derived from an EMBL/GenBank/DDBJ whole genome shotgun (WGS) entry which is preliminary data.</text>
</comment>
<dbReference type="RefSeq" id="WP_268916441.1">
    <property type="nucleotide sequence ID" value="NZ_JAPTMY010000002.1"/>
</dbReference>
<keyword evidence="3" id="KW-1185">Reference proteome</keyword>
<protein>
    <submittedName>
        <fullName evidence="2">Transketolase</fullName>
    </submittedName>
</protein>
<evidence type="ECO:0000313" key="2">
    <source>
        <dbReference type="EMBL" id="MCZ0856725.1"/>
    </source>
</evidence>
<dbReference type="Proteomes" id="UP001072034">
    <property type="component" value="Unassembled WGS sequence"/>
</dbReference>
<gene>
    <name evidence="2" type="ORF">OHJ16_01495</name>
</gene>
<dbReference type="PANTHER" id="PTHR47514:SF2">
    <property type="entry name" value="TRANSKETOLASE"/>
    <property type="match status" value="1"/>
</dbReference>
<evidence type="ECO:0000313" key="3">
    <source>
        <dbReference type="Proteomes" id="UP001072034"/>
    </source>
</evidence>
<dbReference type="Gene3D" id="3.40.50.970">
    <property type="match status" value="1"/>
</dbReference>
<dbReference type="InterPro" id="IPR005474">
    <property type="entry name" value="Transketolase_N"/>
</dbReference>
<dbReference type="EMBL" id="JAPTMY010000002">
    <property type="protein sequence ID" value="MCZ0856725.1"/>
    <property type="molecule type" value="Genomic_DNA"/>
</dbReference>
<dbReference type="Pfam" id="PF00456">
    <property type="entry name" value="Transketolase_N"/>
    <property type="match status" value="1"/>
</dbReference>